<dbReference type="SUPFAM" id="SSF55469">
    <property type="entry name" value="FMN-dependent nitroreductase-like"/>
    <property type="match status" value="1"/>
</dbReference>
<evidence type="ECO:0000259" key="2">
    <source>
        <dbReference type="Pfam" id="PF00881"/>
    </source>
</evidence>
<feature type="domain" description="Nitroreductase" evidence="2">
    <location>
        <begin position="61"/>
        <end position="233"/>
    </location>
</feature>
<organism evidence="3 4">
    <name type="scientific">Streptomyces qinglanensis</name>
    <dbReference type="NCBI Taxonomy" id="943816"/>
    <lineage>
        <taxon>Bacteria</taxon>
        <taxon>Bacillati</taxon>
        <taxon>Actinomycetota</taxon>
        <taxon>Actinomycetes</taxon>
        <taxon>Kitasatosporales</taxon>
        <taxon>Streptomycetaceae</taxon>
        <taxon>Streptomyces</taxon>
    </lineage>
</organism>
<keyword evidence="4" id="KW-1185">Reference proteome</keyword>
<proteinExistence type="predicted"/>
<dbReference type="AlphaFoldDB" id="A0A1H9UE18"/>
<dbReference type="Proteomes" id="UP000182841">
    <property type="component" value="Unassembled WGS sequence"/>
</dbReference>
<feature type="region of interest" description="Disordered" evidence="1">
    <location>
        <begin position="232"/>
        <end position="254"/>
    </location>
</feature>
<accession>A0A1H9UE18</accession>
<dbReference type="Gene3D" id="3.40.109.10">
    <property type="entry name" value="NADH Oxidase"/>
    <property type="match status" value="1"/>
</dbReference>
<dbReference type="InterPro" id="IPR000415">
    <property type="entry name" value="Nitroreductase-like"/>
</dbReference>
<dbReference type="InterPro" id="IPR029479">
    <property type="entry name" value="Nitroreductase"/>
</dbReference>
<evidence type="ECO:0000313" key="3">
    <source>
        <dbReference type="EMBL" id="SES07511.1"/>
    </source>
</evidence>
<protein>
    <submittedName>
        <fullName evidence="3">Nitroreductase</fullName>
    </submittedName>
</protein>
<dbReference type="EMBL" id="FOGO01000008">
    <property type="protein sequence ID" value="SES07511.1"/>
    <property type="molecule type" value="Genomic_DNA"/>
</dbReference>
<evidence type="ECO:0000313" key="4">
    <source>
        <dbReference type="Proteomes" id="UP000182841"/>
    </source>
</evidence>
<feature type="compositionally biased region" description="Low complexity" evidence="1">
    <location>
        <begin position="232"/>
        <end position="247"/>
    </location>
</feature>
<dbReference type="RefSeq" id="WP_075001400.1">
    <property type="nucleotide sequence ID" value="NZ_FOGO01000008.1"/>
</dbReference>
<feature type="region of interest" description="Disordered" evidence="1">
    <location>
        <begin position="12"/>
        <end position="51"/>
    </location>
</feature>
<gene>
    <name evidence="3" type="ORF">SAMN05421870_10895</name>
</gene>
<evidence type="ECO:0000256" key="1">
    <source>
        <dbReference type="SAM" id="MobiDB-lite"/>
    </source>
</evidence>
<dbReference type="GO" id="GO:0016491">
    <property type="term" value="F:oxidoreductase activity"/>
    <property type="evidence" value="ECO:0007669"/>
    <property type="project" value="InterPro"/>
</dbReference>
<reference evidence="4" key="1">
    <citation type="submission" date="2016-10" db="EMBL/GenBank/DDBJ databases">
        <authorList>
            <person name="Varghese N."/>
            <person name="Submissions S."/>
        </authorList>
    </citation>
    <scope>NUCLEOTIDE SEQUENCE [LARGE SCALE GENOMIC DNA]</scope>
    <source>
        <strain evidence="4">CGMCC 4.6825</strain>
    </source>
</reference>
<dbReference type="Pfam" id="PF00881">
    <property type="entry name" value="Nitroreductase"/>
    <property type="match status" value="1"/>
</dbReference>
<name>A0A1H9UE18_9ACTN</name>
<sequence>MIAPDDLALQLVDSFASAPPRPHDPPAARRAAPPEPLGPSTAVPALADRDPAARPDLLDTLRSRRANRLWSPEALPAPLLTDVVAEGVAADVEEWPDEQPHTPLEITLVAFRVAGLRPAVHRLDALTRTARPVLELPPPEQRHTLTLQAEFGEAPAIVSVAVDLHTAEERDGGHGYRTLLTRAGAAVHTMWLAGVAHGLTGSAFAGFIPASVRAPLRSDGTSRQQVFALALGHPPAAPPGDGTAPPVGSGPAVP</sequence>